<keyword evidence="2" id="KW-0812">Transmembrane</keyword>
<dbReference type="AlphaFoldDB" id="A0A6J3M9I7"/>
<dbReference type="RefSeq" id="XP_033460508.1">
    <property type="nucleotide sequence ID" value="XM_033599573.1"/>
</dbReference>
<feature type="compositionally biased region" description="Basic and acidic residues" evidence="1">
    <location>
        <begin position="225"/>
        <end position="242"/>
    </location>
</feature>
<evidence type="ECO:0000313" key="3">
    <source>
        <dbReference type="Proteomes" id="UP000504637"/>
    </source>
</evidence>
<dbReference type="GeneID" id="54357372"/>
<feature type="transmembrane region" description="Helical" evidence="2">
    <location>
        <begin position="138"/>
        <end position="160"/>
    </location>
</feature>
<gene>
    <name evidence="4" type="ORF">K489DRAFT_196860</name>
</gene>
<evidence type="ECO:0000256" key="2">
    <source>
        <dbReference type="SAM" id="Phobius"/>
    </source>
</evidence>
<feature type="transmembrane region" description="Helical" evidence="2">
    <location>
        <begin position="89"/>
        <end position="110"/>
    </location>
</feature>
<evidence type="ECO:0000313" key="4">
    <source>
        <dbReference type="RefSeq" id="XP_033460508.1"/>
    </source>
</evidence>
<organism evidence="4">
    <name type="scientific">Dissoconium aciculare CBS 342.82</name>
    <dbReference type="NCBI Taxonomy" id="1314786"/>
    <lineage>
        <taxon>Eukaryota</taxon>
        <taxon>Fungi</taxon>
        <taxon>Dikarya</taxon>
        <taxon>Ascomycota</taxon>
        <taxon>Pezizomycotina</taxon>
        <taxon>Dothideomycetes</taxon>
        <taxon>Dothideomycetidae</taxon>
        <taxon>Mycosphaerellales</taxon>
        <taxon>Dissoconiaceae</taxon>
        <taxon>Dissoconium</taxon>
    </lineage>
</organism>
<feature type="region of interest" description="Disordered" evidence="1">
    <location>
        <begin position="171"/>
        <end position="257"/>
    </location>
</feature>
<accession>A0A6J3M9I7</accession>
<feature type="transmembrane region" description="Helical" evidence="2">
    <location>
        <begin position="27"/>
        <end position="47"/>
    </location>
</feature>
<feature type="transmembrane region" description="Helical" evidence="2">
    <location>
        <begin position="53"/>
        <end position="77"/>
    </location>
</feature>
<sequence length="257" mass="29450">MTRLFERNAKTAPSKYPRILFHGIRTAQLISSIIVGGIMVYFMWFLAHDSKPIPWTFIWLTAASLFSIIALAFTMVLHCFTGLNPRFNLALNGFNALLWTLSWSLLTWYMSPTLRSMCDIEHWQEEAGIMVCRIYKSLFTFTLVGFVSTIAALCLDIYVFRNDTRRGMYQLPDIGLNPQPGSRSPERYTEDNTPYGHGGLAEPRESEAWETPRPFSNTYDSDSLPPREHINVPHRDFDHDTGYHGGPAEGRNLVDKY</sequence>
<dbReference type="Proteomes" id="UP000504637">
    <property type="component" value="Unplaced"/>
</dbReference>
<keyword evidence="3" id="KW-1185">Reference proteome</keyword>
<reference evidence="4" key="1">
    <citation type="submission" date="2020-01" db="EMBL/GenBank/DDBJ databases">
        <authorList>
            <consortium name="DOE Joint Genome Institute"/>
            <person name="Haridas S."/>
            <person name="Albert R."/>
            <person name="Binder M."/>
            <person name="Bloem J."/>
            <person name="Labutti K."/>
            <person name="Salamov A."/>
            <person name="Andreopoulos B."/>
            <person name="Baker S.E."/>
            <person name="Barry K."/>
            <person name="Bills G."/>
            <person name="Bluhm B.H."/>
            <person name="Cannon C."/>
            <person name="Castanera R."/>
            <person name="Culley D.E."/>
            <person name="Daum C."/>
            <person name="Ezra D."/>
            <person name="Gonzalez J.B."/>
            <person name="Henrissat B."/>
            <person name="Kuo A."/>
            <person name="Liang C."/>
            <person name="Lipzen A."/>
            <person name="Lutzoni F."/>
            <person name="Magnuson J."/>
            <person name="Mondo S."/>
            <person name="Nolan M."/>
            <person name="Ohm R."/>
            <person name="Pangilinan J."/>
            <person name="Park H.-J."/>
            <person name="Ramirez L."/>
            <person name="Alfaro M."/>
            <person name="Sun H."/>
            <person name="Tritt A."/>
            <person name="Yoshinaga Y."/>
            <person name="Zwiers L.-H."/>
            <person name="Turgeon B.G."/>
            <person name="Goodwin S.B."/>
            <person name="Spatafora J.W."/>
            <person name="Crous P.W."/>
            <person name="Grigoriev I.V."/>
        </authorList>
    </citation>
    <scope>NUCLEOTIDE SEQUENCE</scope>
    <source>
        <strain evidence="4">CBS 342.82</strain>
    </source>
</reference>
<keyword evidence="2" id="KW-0472">Membrane</keyword>
<evidence type="ECO:0008006" key="5">
    <source>
        <dbReference type="Google" id="ProtNLM"/>
    </source>
</evidence>
<name>A0A6J3M9I7_9PEZI</name>
<keyword evidence="2" id="KW-1133">Transmembrane helix</keyword>
<reference evidence="4" key="2">
    <citation type="submission" date="2020-04" db="EMBL/GenBank/DDBJ databases">
        <authorList>
            <consortium name="NCBI Genome Project"/>
        </authorList>
    </citation>
    <scope>NUCLEOTIDE SEQUENCE</scope>
    <source>
        <strain evidence="4">CBS 342.82</strain>
    </source>
</reference>
<dbReference type="OrthoDB" id="5344006at2759"/>
<evidence type="ECO:0000256" key="1">
    <source>
        <dbReference type="SAM" id="MobiDB-lite"/>
    </source>
</evidence>
<protein>
    <recommendedName>
        <fullName evidence="5">MARVEL domain-containing protein</fullName>
    </recommendedName>
</protein>
<reference evidence="4" key="3">
    <citation type="submission" date="2025-08" db="UniProtKB">
        <authorList>
            <consortium name="RefSeq"/>
        </authorList>
    </citation>
    <scope>IDENTIFICATION</scope>
    <source>
        <strain evidence="4">CBS 342.82</strain>
    </source>
</reference>
<proteinExistence type="predicted"/>